<dbReference type="SMART" id="SM00249">
    <property type="entry name" value="PHD"/>
    <property type="match status" value="2"/>
</dbReference>
<reference evidence="12" key="1">
    <citation type="submission" date="2023-08" db="EMBL/GenBank/DDBJ databases">
        <authorList>
            <person name="Alioto T."/>
            <person name="Alioto T."/>
            <person name="Gomez Garrido J."/>
        </authorList>
    </citation>
    <scope>NUCLEOTIDE SEQUENCE</scope>
</reference>
<dbReference type="Gene3D" id="2.30.30.140">
    <property type="match status" value="1"/>
</dbReference>
<dbReference type="Pfam" id="PF14061">
    <property type="entry name" value="Mtf2_C"/>
    <property type="match status" value="1"/>
</dbReference>
<dbReference type="FunFam" id="3.90.980.20:FF:000001">
    <property type="entry name" value="metal-response element-binding transcription factor 2 isoform X1"/>
    <property type="match status" value="1"/>
</dbReference>
<evidence type="ECO:0000256" key="4">
    <source>
        <dbReference type="ARBA" id="ARBA00022737"/>
    </source>
</evidence>
<dbReference type="GO" id="GO:0003677">
    <property type="term" value="F:DNA binding"/>
    <property type="evidence" value="ECO:0007669"/>
    <property type="project" value="TreeGrafter"/>
</dbReference>
<dbReference type="Pfam" id="PF00628">
    <property type="entry name" value="PHD"/>
    <property type="match status" value="1"/>
</dbReference>
<dbReference type="Gene3D" id="3.90.980.20">
    <property type="match status" value="1"/>
</dbReference>
<dbReference type="InterPro" id="IPR019786">
    <property type="entry name" value="Zinc_finger_PHD-type_CS"/>
</dbReference>
<sequence>MASNGCCYLDGCSDAANEEFNSNSDGLNVSLSPVASSTNMSSDGTTVSVTKQLCNGETSLDKKIHDTDGDMDMEYHFKAINNNYTNSIGNNTPVSSAVITPSTSDTDTITNSSMSSGNSSPVNFKSSDNSNKNSNNKRKLMFSVGQDVLARWNDGLFYLGNILKVDDKACKCFIRFEDDSEFLVMFKDIQRGAKEGEIMCCSCLGESSDAPDEIVLCDNCGLGYHQLCHNPAIDTQVLNPEVEWLCRLCVFATTVKRGGALKSGPNAQALQMMKQSLPYNLNELTWDAQHKTNLEQSYCYCGGPGIWYIKMLQCCRCRMWFHEACIQCLDQPLLYGDRFYMFVCSFCNSGPEYLKRIPLKWIDVAQLALFNLYIVHQKKYYDLDKVIMPWVYMNWQNLQLDSLGTHLRSAEKEKMLETLRSHKKRFQCGREIKKSRSLWALRLRLPPTPPAIDFPINGQITDDVMNNLQMKRRKTKINASKSQNSIVSSSTDSVRIDKSPVYNSSLRSTGLNNFERASRAVMKSSELPADICHSPLQLKRKTSSDLDELLLKRKKFNFLLQTVVNGNKESYRRRNNIKRCTLDTIIPPLSNFEGINHPFRTDLEQKMEKEKLKLKEKILNFYQSDFDQEKIEELTKDLEAFSQQKQPLKQKGRRKVNNLKCKPSPPASSRNRGNSVYTANDDSLSKNNLKQMSSSVSDYISVVNKFAKKETFHVLARRFIQQGQVQYLIQWDGVLS</sequence>
<dbReference type="EMBL" id="OX597814">
    <property type="protein sequence ID" value="CAI9716221.1"/>
    <property type="molecule type" value="Genomic_DNA"/>
</dbReference>
<dbReference type="InterPro" id="IPR040477">
    <property type="entry name" value="KDM4-like_Tudor"/>
</dbReference>
<evidence type="ECO:0000256" key="1">
    <source>
        <dbReference type="ARBA" id="ARBA00004123"/>
    </source>
</evidence>
<evidence type="ECO:0000313" key="13">
    <source>
        <dbReference type="Proteomes" id="UP001162480"/>
    </source>
</evidence>
<gene>
    <name evidence="12" type="ORF">OCTVUL_1B025068</name>
</gene>
<dbReference type="SUPFAM" id="SSF63748">
    <property type="entry name" value="Tudor/PWWP/MBT"/>
    <property type="match status" value="1"/>
</dbReference>
<keyword evidence="3" id="KW-0479">Metal-binding</keyword>
<dbReference type="SUPFAM" id="SSF57903">
    <property type="entry name" value="FYVE/PHD zinc finger"/>
    <property type="match status" value="2"/>
</dbReference>
<accession>A0AA36AHF6</accession>
<dbReference type="GO" id="GO:0005634">
    <property type="term" value="C:nucleus"/>
    <property type="evidence" value="ECO:0007669"/>
    <property type="project" value="UniProtKB-SubCell"/>
</dbReference>
<proteinExistence type="inferred from homology"/>
<evidence type="ECO:0000256" key="9">
    <source>
        <dbReference type="PROSITE-ProRule" id="PRU00146"/>
    </source>
</evidence>
<dbReference type="InterPro" id="IPR042014">
    <property type="entry name" value="MTF2_PHD1"/>
</dbReference>
<evidence type="ECO:0000259" key="11">
    <source>
        <dbReference type="PROSITE" id="PS50016"/>
    </source>
</evidence>
<feature type="region of interest" description="Disordered" evidence="10">
    <location>
        <begin position="644"/>
        <end position="684"/>
    </location>
</feature>
<dbReference type="GO" id="GO:0008270">
    <property type="term" value="F:zinc ion binding"/>
    <property type="evidence" value="ECO:0007669"/>
    <property type="project" value="UniProtKB-KW"/>
</dbReference>
<evidence type="ECO:0000256" key="7">
    <source>
        <dbReference type="ARBA" id="ARBA00022853"/>
    </source>
</evidence>
<evidence type="ECO:0000256" key="3">
    <source>
        <dbReference type="ARBA" id="ARBA00022723"/>
    </source>
</evidence>
<dbReference type="PROSITE" id="PS01359">
    <property type="entry name" value="ZF_PHD_1"/>
    <property type="match status" value="1"/>
</dbReference>
<dbReference type="InterPro" id="IPR013083">
    <property type="entry name" value="Znf_RING/FYVE/PHD"/>
</dbReference>
<dbReference type="CDD" id="cd20385">
    <property type="entry name" value="Tudor_PCL"/>
    <property type="match status" value="1"/>
</dbReference>
<evidence type="ECO:0000256" key="2">
    <source>
        <dbReference type="ARBA" id="ARBA00008084"/>
    </source>
</evidence>
<feature type="compositionally biased region" description="Basic residues" evidence="10">
    <location>
        <begin position="648"/>
        <end position="657"/>
    </location>
</feature>
<feature type="region of interest" description="Disordered" evidence="10">
    <location>
        <begin position="96"/>
        <end position="136"/>
    </location>
</feature>
<keyword evidence="5 9" id="KW-0863">Zinc-finger</keyword>
<evidence type="ECO:0000313" key="12">
    <source>
        <dbReference type="EMBL" id="CAI9716221.1"/>
    </source>
</evidence>
<organism evidence="12 13">
    <name type="scientific">Octopus vulgaris</name>
    <name type="common">Common octopus</name>
    <dbReference type="NCBI Taxonomy" id="6645"/>
    <lineage>
        <taxon>Eukaryota</taxon>
        <taxon>Metazoa</taxon>
        <taxon>Spiralia</taxon>
        <taxon>Lophotrochozoa</taxon>
        <taxon>Mollusca</taxon>
        <taxon>Cephalopoda</taxon>
        <taxon>Coleoidea</taxon>
        <taxon>Octopodiformes</taxon>
        <taxon>Octopoda</taxon>
        <taxon>Incirrata</taxon>
        <taxon>Octopodidae</taxon>
        <taxon>Octopus</taxon>
    </lineage>
</organism>
<dbReference type="InterPro" id="IPR019787">
    <property type="entry name" value="Znf_PHD-finger"/>
</dbReference>
<keyword evidence="6" id="KW-0862">Zinc</keyword>
<feature type="compositionally biased region" description="Low complexity" evidence="10">
    <location>
        <begin position="99"/>
        <end position="134"/>
    </location>
</feature>
<dbReference type="GO" id="GO:0003682">
    <property type="term" value="F:chromatin binding"/>
    <property type="evidence" value="ECO:0007669"/>
    <property type="project" value="TreeGrafter"/>
</dbReference>
<dbReference type="Pfam" id="PF18104">
    <property type="entry name" value="Tudor_2"/>
    <property type="match status" value="1"/>
</dbReference>
<dbReference type="SMART" id="SM00333">
    <property type="entry name" value="TUDOR"/>
    <property type="match status" value="1"/>
</dbReference>
<dbReference type="PANTHER" id="PTHR12628:SF21">
    <property type="entry name" value="PHD-TYPE DOMAIN-CONTAINING PROTEIN"/>
    <property type="match status" value="1"/>
</dbReference>
<dbReference type="GO" id="GO:0045814">
    <property type="term" value="P:negative regulation of gene expression, epigenetic"/>
    <property type="evidence" value="ECO:0007669"/>
    <property type="project" value="TreeGrafter"/>
</dbReference>
<protein>
    <submittedName>
        <fullName evidence="12">Metal-response element-binding transcription factor 2 isoform X1</fullName>
    </submittedName>
</protein>
<dbReference type="InterPro" id="IPR002999">
    <property type="entry name" value="Tudor"/>
</dbReference>
<dbReference type="AlphaFoldDB" id="A0AA36AHF6"/>
<comment type="similarity">
    <text evidence="2">Belongs to the Polycomblike family.</text>
</comment>
<dbReference type="InterPro" id="IPR025894">
    <property type="entry name" value="Mtf2_C_dom"/>
</dbReference>
<feature type="domain" description="PHD-type" evidence="11">
    <location>
        <begin position="197"/>
        <end position="252"/>
    </location>
</feature>
<feature type="compositionally biased region" description="Polar residues" evidence="10">
    <location>
        <begin position="667"/>
        <end position="684"/>
    </location>
</feature>
<dbReference type="Proteomes" id="UP001162480">
    <property type="component" value="Chromosome 1"/>
</dbReference>
<evidence type="ECO:0000256" key="6">
    <source>
        <dbReference type="ARBA" id="ARBA00022833"/>
    </source>
</evidence>
<keyword evidence="8" id="KW-0539">Nucleus</keyword>
<evidence type="ECO:0000256" key="5">
    <source>
        <dbReference type="ARBA" id="ARBA00022771"/>
    </source>
</evidence>
<name>A0AA36AHF6_OCTVU</name>
<dbReference type="InterPro" id="IPR011011">
    <property type="entry name" value="Znf_FYVE_PHD"/>
</dbReference>
<evidence type="ECO:0000256" key="10">
    <source>
        <dbReference type="SAM" id="MobiDB-lite"/>
    </source>
</evidence>
<dbReference type="Gene3D" id="3.30.40.10">
    <property type="entry name" value="Zinc/RING finger domain, C3HC4 (zinc finger)"/>
    <property type="match status" value="1"/>
</dbReference>
<keyword evidence="7" id="KW-0156">Chromatin regulator</keyword>
<keyword evidence="4" id="KW-0677">Repeat</keyword>
<keyword evidence="13" id="KW-1185">Reference proteome</keyword>
<dbReference type="PROSITE" id="PS50016">
    <property type="entry name" value="ZF_PHD_2"/>
    <property type="match status" value="1"/>
</dbReference>
<evidence type="ECO:0000256" key="8">
    <source>
        <dbReference type="ARBA" id="ARBA00023242"/>
    </source>
</evidence>
<dbReference type="PANTHER" id="PTHR12628">
    <property type="entry name" value="POLYCOMB-LIKE TRANSCRIPTION FACTOR"/>
    <property type="match status" value="1"/>
</dbReference>
<dbReference type="InterPro" id="IPR001965">
    <property type="entry name" value="Znf_PHD"/>
</dbReference>
<dbReference type="CDD" id="cd15578">
    <property type="entry name" value="PHD1_MTF2"/>
    <property type="match status" value="1"/>
</dbReference>
<comment type="subcellular location">
    <subcellularLocation>
        <location evidence="1">Nucleus</location>
    </subcellularLocation>
</comment>